<reference evidence="8 9" key="1">
    <citation type="journal article" date="2023" name="Hortic Res">
        <title>Pangenome of water caltrop reveals structural variations and asymmetric subgenome divergence after allopolyploidization.</title>
        <authorList>
            <person name="Zhang X."/>
            <person name="Chen Y."/>
            <person name="Wang L."/>
            <person name="Yuan Y."/>
            <person name="Fang M."/>
            <person name="Shi L."/>
            <person name="Lu R."/>
            <person name="Comes H.P."/>
            <person name="Ma Y."/>
            <person name="Chen Y."/>
            <person name="Huang G."/>
            <person name="Zhou Y."/>
            <person name="Zheng Z."/>
            <person name="Qiu Y."/>
        </authorList>
    </citation>
    <scope>NUCLEOTIDE SEQUENCE [LARGE SCALE GENOMIC DNA]</scope>
    <source>
        <tissue evidence="8">Roots</tissue>
    </source>
</reference>
<evidence type="ECO:0000256" key="5">
    <source>
        <dbReference type="ARBA" id="ARBA00022989"/>
    </source>
</evidence>
<dbReference type="InterPro" id="IPR005691">
    <property type="entry name" value="Tic20"/>
</dbReference>
<keyword evidence="7" id="KW-0934">Plastid</keyword>
<feature type="transmembrane region" description="Helical" evidence="7">
    <location>
        <begin position="188"/>
        <end position="209"/>
    </location>
</feature>
<evidence type="ECO:0000256" key="6">
    <source>
        <dbReference type="ARBA" id="ARBA00023136"/>
    </source>
</evidence>
<dbReference type="PANTHER" id="PTHR33510:SF12">
    <property type="entry name" value="PROTEIN TIC 20-IV, CHLOROPLASTIC"/>
    <property type="match status" value="1"/>
</dbReference>
<keyword evidence="5 7" id="KW-1133">Transmembrane helix</keyword>
<comment type="function">
    <text evidence="7">Involved in protein precursor import into chloroplasts.</text>
</comment>
<dbReference type="EMBL" id="JAXIOK010000022">
    <property type="protein sequence ID" value="KAK4744144.1"/>
    <property type="molecule type" value="Genomic_DNA"/>
</dbReference>
<keyword evidence="3 7" id="KW-0812">Transmembrane</keyword>
<evidence type="ECO:0000313" key="8">
    <source>
        <dbReference type="EMBL" id="KAK4744144.1"/>
    </source>
</evidence>
<keyword evidence="4" id="KW-1001">Plastid inner membrane</keyword>
<protein>
    <recommendedName>
        <fullName evidence="7">Protein TIC 20</fullName>
    </recommendedName>
</protein>
<keyword evidence="7" id="KW-0150">Chloroplast</keyword>
<evidence type="ECO:0000256" key="4">
    <source>
        <dbReference type="ARBA" id="ARBA00022780"/>
    </source>
</evidence>
<keyword evidence="9" id="KW-1185">Reference proteome</keyword>
<evidence type="ECO:0000313" key="9">
    <source>
        <dbReference type="Proteomes" id="UP001345219"/>
    </source>
</evidence>
<evidence type="ECO:0000256" key="3">
    <source>
        <dbReference type="ARBA" id="ARBA00022692"/>
    </source>
</evidence>
<proteinExistence type="inferred from homology"/>
<gene>
    <name evidence="8" type="ORF">SAY87_010456</name>
</gene>
<dbReference type="Pfam" id="PF16166">
    <property type="entry name" value="TIC20"/>
    <property type="match status" value="1"/>
</dbReference>
<accession>A0AAN7JHM2</accession>
<evidence type="ECO:0000256" key="7">
    <source>
        <dbReference type="RuleBase" id="RU367003"/>
    </source>
</evidence>
<organism evidence="8 9">
    <name type="scientific">Trapa incisa</name>
    <dbReference type="NCBI Taxonomy" id="236973"/>
    <lineage>
        <taxon>Eukaryota</taxon>
        <taxon>Viridiplantae</taxon>
        <taxon>Streptophyta</taxon>
        <taxon>Embryophyta</taxon>
        <taxon>Tracheophyta</taxon>
        <taxon>Spermatophyta</taxon>
        <taxon>Magnoliopsida</taxon>
        <taxon>eudicotyledons</taxon>
        <taxon>Gunneridae</taxon>
        <taxon>Pentapetalae</taxon>
        <taxon>rosids</taxon>
        <taxon>malvids</taxon>
        <taxon>Myrtales</taxon>
        <taxon>Lythraceae</taxon>
        <taxon>Trapa</taxon>
    </lineage>
</organism>
<comment type="subcellular location">
    <subcellularLocation>
        <location evidence="1">Plastid</location>
        <location evidence="1">Chloroplast inner membrane</location>
        <topology evidence="1">Multi-pass membrane protein</topology>
    </subcellularLocation>
    <subcellularLocation>
        <location evidence="7">Plastid</location>
        <location evidence="7">Chloroplast membrane</location>
        <topology evidence="7">Multi-pass membrane protein</topology>
    </subcellularLocation>
</comment>
<feature type="transmembrane region" description="Helical" evidence="7">
    <location>
        <begin position="255"/>
        <end position="275"/>
    </location>
</feature>
<evidence type="ECO:0000256" key="2">
    <source>
        <dbReference type="ARBA" id="ARBA00009596"/>
    </source>
</evidence>
<name>A0AAN7JHM2_9MYRT</name>
<dbReference type="PANTHER" id="PTHR33510">
    <property type="entry name" value="PROTEIN TIC 20-II, CHLOROPLASTIC"/>
    <property type="match status" value="1"/>
</dbReference>
<dbReference type="AlphaFoldDB" id="A0AAN7JHM2"/>
<dbReference type="GO" id="GO:0009706">
    <property type="term" value="C:chloroplast inner membrane"/>
    <property type="evidence" value="ECO:0007669"/>
    <property type="project" value="UniProtKB-SubCell"/>
</dbReference>
<comment type="caution">
    <text evidence="8">The sequence shown here is derived from an EMBL/GenBank/DDBJ whole genome shotgun (WGS) entry which is preliminary data.</text>
</comment>
<comment type="caution">
    <text evidence="7">Lacks conserved residue(s) required for the propagation of feature annotation.</text>
</comment>
<evidence type="ECO:0000256" key="1">
    <source>
        <dbReference type="ARBA" id="ARBA00004478"/>
    </source>
</evidence>
<keyword evidence="6 7" id="KW-0472">Membrane</keyword>
<dbReference type="Proteomes" id="UP001345219">
    <property type="component" value="Chromosome 9"/>
</dbReference>
<sequence length="300" mass="34570">MPALLAPGIIQKPIFLAPNSLSSPATDRFASRRQVVQIKYPRVIPRSIHHQLSWQTPTRRLFGQHGDSDLSLRHAVFTGDICSLLSNCKPALKLPVASETLFRTGEGEGSHRIGHMTLRKSRCPRAYMDFPYGIPFPEPKKKPEWWWRTLACIPYLMALQISDAGFYFQPLMESYEQFEFLSYYVPGAIRRLPSWFLMVYCFSLYLGVVRNKQWPHFFRYHVMMGLMLENALQIVWHVSNFMPLINFWGKLGMCYWATVGLAFITFLLVCIRCALAGKYVDIPFISSAAFLHTPYSKGDI</sequence>
<comment type="similarity">
    <text evidence="2 7">Belongs to the Tic20 family.</text>
</comment>